<dbReference type="PANTHER" id="PTHR36852:SF1">
    <property type="entry name" value="PROTEIN GVPL 2"/>
    <property type="match status" value="1"/>
</dbReference>
<dbReference type="Proteomes" id="UP000640052">
    <property type="component" value="Unassembled WGS sequence"/>
</dbReference>
<keyword evidence="5" id="KW-1185">Reference proteome</keyword>
<evidence type="ECO:0000313" key="4">
    <source>
        <dbReference type="EMBL" id="GIH27737.1"/>
    </source>
</evidence>
<dbReference type="AlphaFoldDB" id="A0A919UR81"/>
<reference evidence="4" key="1">
    <citation type="submission" date="2021-01" db="EMBL/GenBank/DDBJ databases">
        <title>Whole genome shotgun sequence of Acrocarpospora phusangensis NBRC 108782.</title>
        <authorList>
            <person name="Komaki H."/>
            <person name="Tamura T."/>
        </authorList>
    </citation>
    <scope>NUCLEOTIDE SEQUENCE</scope>
    <source>
        <strain evidence="4">NBRC 108782</strain>
    </source>
</reference>
<accession>A0A919UR81</accession>
<comment type="caution">
    <text evidence="4">The sequence shown here is derived from an EMBL/GenBank/DDBJ whole genome shotgun (WGS) entry which is preliminary data.</text>
</comment>
<organism evidence="4 5">
    <name type="scientific">Acrocarpospora phusangensis</name>
    <dbReference type="NCBI Taxonomy" id="1070424"/>
    <lineage>
        <taxon>Bacteria</taxon>
        <taxon>Bacillati</taxon>
        <taxon>Actinomycetota</taxon>
        <taxon>Actinomycetes</taxon>
        <taxon>Streptosporangiales</taxon>
        <taxon>Streptosporangiaceae</taxon>
        <taxon>Acrocarpospora</taxon>
    </lineage>
</organism>
<dbReference type="EMBL" id="BOOA01000062">
    <property type="protein sequence ID" value="GIH27737.1"/>
    <property type="molecule type" value="Genomic_DNA"/>
</dbReference>
<evidence type="ECO:0000256" key="2">
    <source>
        <dbReference type="ARBA" id="ARBA00035108"/>
    </source>
</evidence>
<protein>
    <submittedName>
        <fullName evidence="4">Gas vesicle protein</fullName>
    </submittedName>
</protein>
<evidence type="ECO:0000256" key="1">
    <source>
        <dbReference type="ARBA" id="ARBA00022987"/>
    </source>
</evidence>
<proteinExistence type="inferred from homology"/>
<evidence type="ECO:0000256" key="3">
    <source>
        <dbReference type="ARBA" id="ARBA00035643"/>
    </source>
</evidence>
<dbReference type="GO" id="GO:0031412">
    <property type="term" value="P:gas vesicle organization"/>
    <property type="evidence" value="ECO:0007669"/>
    <property type="project" value="InterPro"/>
</dbReference>
<dbReference type="RefSeq" id="WP_204044386.1">
    <property type="nucleotide sequence ID" value="NZ_BOOA01000062.1"/>
</dbReference>
<name>A0A919UR81_9ACTN</name>
<evidence type="ECO:0000313" key="5">
    <source>
        <dbReference type="Proteomes" id="UP000640052"/>
    </source>
</evidence>
<keyword evidence="1" id="KW-0304">Gas vesicle</keyword>
<dbReference type="InterPro" id="IPR009430">
    <property type="entry name" value="GvpL/GvpF"/>
</dbReference>
<sequence length="266" mass="29087">MGRSAETTENAPPTEQTVGCYIYGVVPAEVDVDAETQGVGDPPAQVRPVRHGKIAALVSDIDVARPLGTPQDLLAHQQLLDAAAAEVPVLPIRFGAVLATPDAVVEEFLSPYHDDFLAALVELEGSAQYVIKGRYVEEVVLAEILEENPEAASLREEIRDMPEDAARNHRIRLGEIINESITAQREADTATLLENVEPVIVMSADRPPSHELDAVHLALLVEISRERDLEQAVEEFARHRTDRIKLRLLGPMAPYDFIVSQEQGAG</sequence>
<dbReference type="PANTHER" id="PTHR36852">
    <property type="entry name" value="PROTEIN GVPL 2"/>
    <property type="match status" value="1"/>
</dbReference>
<comment type="similarity">
    <text evidence="3">Belongs to the gas vesicle GvpF/GvpL family.</text>
</comment>
<comment type="subcellular location">
    <subcellularLocation>
        <location evidence="2">Gas vesicle</location>
    </subcellularLocation>
</comment>
<gene>
    <name evidence="4" type="ORF">Aph01nite_60470</name>
</gene>
<dbReference type="Pfam" id="PF06386">
    <property type="entry name" value="GvpL_GvpF"/>
    <property type="match status" value="1"/>
</dbReference>
<dbReference type="GO" id="GO:0031411">
    <property type="term" value="C:gas vesicle"/>
    <property type="evidence" value="ECO:0007669"/>
    <property type="project" value="UniProtKB-SubCell"/>
</dbReference>